<dbReference type="RefSeq" id="WP_101303477.1">
    <property type="nucleotide sequence ID" value="NZ_NXGX01000006.1"/>
</dbReference>
<dbReference type="SUPFAM" id="SSF55961">
    <property type="entry name" value="Bet v1-like"/>
    <property type="match status" value="1"/>
</dbReference>
<accession>A0A2N3L3C9</accession>
<proteinExistence type="inferred from homology"/>
<dbReference type="Gene3D" id="3.30.530.20">
    <property type="match status" value="1"/>
</dbReference>
<dbReference type="InterPro" id="IPR013538">
    <property type="entry name" value="ASHA1/2-like_C"/>
</dbReference>
<dbReference type="InterPro" id="IPR023393">
    <property type="entry name" value="START-like_dom_sf"/>
</dbReference>
<name>A0A2N3L3C9_9PROT</name>
<evidence type="ECO:0000256" key="1">
    <source>
        <dbReference type="ARBA" id="ARBA00006817"/>
    </source>
</evidence>
<dbReference type="Proteomes" id="UP000233332">
    <property type="component" value="Unassembled WGS sequence"/>
</dbReference>
<feature type="domain" description="Activator of Hsp90 ATPase homologue 1/2-like C-terminal" evidence="2">
    <location>
        <begin position="15"/>
        <end position="144"/>
    </location>
</feature>
<comment type="caution">
    <text evidence="3">The sequence shown here is derived from an EMBL/GenBank/DDBJ whole genome shotgun (WGS) entry which is preliminary data.</text>
</comment>
<organism evidence="3 4">
    <name type="scientific">Thalassospira lohafexi</name>
    <dbReference type="NCBI Taxonomy" id="744227"/>
    <lineage>
        <taxon>Bacteria</taxon>
        <taxon>Pseudomonadati</taxon>
        <taxon>Pseudomonadota</taxon>
        <taxon>Alphaproteobacteria</taxon>
        <taxon>Rhodospirillales</taxon>
        <taxon>Thalassospiraceae</taxon>
        <taxon>Thalassospira</taxon>
    </lineage>
</organism>
<dbReference type="EMBL" id="NXGX01000006">
    <property type="protein sequence ID" value="PKR57311.1"/>
    <property type="molecule type" value="Genomic_DNA"/>
</dbReference>
<dbReference type="Pfam" id="PF08327">
    <property type="entry name" value="AHSA1"/>
    <property type="match status" value="1"/>
</dbReference>
<keyword evidence="4" id="KW-1185">Reference proteome</keyword>
<evidence type="ECO:0000313" key="4">
    <source>
        <dbReference type="Proteomes" id="UP000233332"/>
    </source>
</evidence>
<sequence length="150" mass="16958">MEQQKPSLTIRRRLAAPPATVFAAWTDGQKLAQWWSPHDCEMMDAHLDVRVGGGFRIRFKESGQDGEIHDVSGTYDIVETDQKLSFSWHWITTPERTSHVTVTLTPDANGTATILVLHHEQFADQAARDGHQNGWNSTLDKLETFCAKEQ</sequence>
<comment type="similarity">
    <text evidence="1">Belongs to the AHA1 family.</text>
</comment>
<dbReference type="CDD" id="cd07814">
    <property type="entry name" value="SRPBCC_CalC_Aha1-like"/>
    <property type="match status" value="1"/>
</dbReference>
<evidence type="ECO:0000313" key="3">
    <source>
        <dbReference type="EMBL" id="PKR57311.1"/>
    </source>
</evidence>
<gene>
    <name evidence="3" type="ORF">COO92_15250</name>
</gene>
<protein>
    <submittedName>
        <fullName evidence="3">ATPase</fullName>
    </submittedName>
</protein>
<reference evidence="3 4" key="1">
    <citation type="submission" date="2017-09" db="EMBL/GenBank/DDBJ databases">
        <title>Biodiversity and function of Thalassospira species in the particle-attached aromatic-hydrocarbon-degrading consortia from the surface seawater of the China South Sea.</title>
        <authorList>
            <person name="Dong C."/>
            <person name="Lai Q."/>
            <person name="Shao Z."/>
        </authorList>
    </citation>
    <scope>NUCLEOTIDE SEQUENCE [LARGE SCALE GENOMIC DNA]</scope>
    <source>
        <strain evidence="3 4">139Z-12</strain>
    </source>
</reference>
<dbReference type="AlphaFoldDB" id="A0A2N3L3C9"/>
<evidence type="ECO:0000259" key="2">
    <source>
        <dbReference type="Pfam" id="PF08327"/>
    </source>
</evidence>